<dbReference type="OrthoDB" id="9803101at2"/>
<dbReference type="Gene3D" id="3.30.1330.40">
    <property type="entry name" value="RutC-like"/>
    <property type="match status" value="1"/>
</dbReference>
<dbReference type="PANTHER" id="PTHR11803">
    <property type="entry name" value="2-IMINOBUTANOATE/2-IMINOPROPANOATE DEAMINASE RIDA"/>
    <property type="match status" value="1"/>
</dbReference>
<dbReference type="SUPFAM" id="SSF55298">
    <property type="entry name" value="YjgF-like"/>
    <property type="match status" value="1"/>
</dbReference>
<dbReference type="InterPro" id="IPR006175">
    <property type="entry name" value="YjgF/YER057c/UK114"/>
</dbReference>
<keyword evidence="3" id="KW-1185">Reference proteome</keyword>
<comment type="caution">
    <text evidence="2">The sequence shown here is derived from an EMBL/GenBank/DDBJ whole genome shotgun (WGS) entry which is preliminary data.</text>
</comment>
<evidence type="ECO:0000313" key="3">
    <source>
        <dbReference type="Proteomes" id="UP000284057"/>
    </source>
</evidence>
<dbReference type="RefSeq" id="WP_119658912.1">
    <property type="nucleotide sequence ID" value="NZ_QUAL01000044.1"/>
</dbReference>
<dbReference type="AlphaFoldDB" id="A0A418KVU8"/>
<feature type="chain" id="PRO_5039311766" description="RidA family protein" evidence="1">
    <location>
        <begin position="22"/>
        <end position="216"/>
    </location>
</feature>
<dbReference type="Proteomes" id="UP000284057">
    <property type="component" value="Unassembled WGS sequence"/>
</dbReference>
<dbReference type="GO" id="GO:0019239">
    <property type="term" value="F:deaminase activity"/>
    <property type="evidence" value="ECO:0007669"/>
    <property type="project" value="TreeGrafter"/>
</dbReference>
<feature type="signal peptide" evidence="1">
    <location>
        <begin position="1"/>
        <end position="21"/>
    </location>
</feature>
<dbReference type="EMBL" id="QUAL01000044">
    <property type="protein sequence ID" value="RIQ32507.1"/>
    <property type="molecule type" value="Genomic_DNA"/>
</dbReference>
<sequence length="216" mass="22743">MRKPTRRLAVVAIVSSLSTLAVTGSVVAVTGIGAPRPQEVRFNIAAPEQAPDPFIAGGVAVGNQVPLYFSSGIGPSALNTAAPAGTPERYIDPAQFPGGVLPAGVTVTEAQGMNAMARIKENLESQGLSLADVISMRIYLEAPPGAERADYNGWNRAYRKWMANVNRVTGEVIPAYAPVSFANAARPSRTNLEVDTLPVGGWLVEIEVVAAYSRGR</sequence>
<reference evidence="2 3" key="1">
    <citation type="submission" date="2018-09" db="EMBL/GenBank/DDBJ databases">
        <title>Isolation, diversity and antifungal activity of actinobacteria from wheat.</title>
        <authorList>
            <person name="Han C."/>
        </authorList>
    </citation>
    <scope>NUCLEOTIDE SEQUENCE [LARGE SCALE GENOMIC DNA]</scope>
    <source>
        <strain evidence="2 3">NEAU-YY265</strain>
    </source>
</reference>
<keyword evidence="1" id="KW-0732">Signal</keyword>
<organism evidence="2 3">
    <name type="scientific">Jiangella rhizosphaerae</name>
    <dbReference type="NCBI Taxonomy" id="2293569"/>
    <lineage>
        <taxon>Bacteria</taxon>
        <taxon>Bacillati</taxon>
        <taxon>Actinomycetota</taxon>
        <taxon>Actinomycetes</taxon>
        <taxon>Jiangellales</taxon>
        <taxon>Jiangellaceae</taxon>
        <taxon>Jiangella</taxon>
    </lineage>
</organism>
<dbReference type="Pfam" id="PF01042">
    <property type="entry name" value="Ribonuc_L-PSP"/>
    <property type="match status" value="1"/>
</dbReference>
<evidence type="ECO:0008006" key="4">
    <source>
        <dbReference type="Google" id="ProtNLM"/>
    </source>
</evidence>
<dbReference type="GO" id="GO:0005829">
    <property type="term" value="C:cytosol"/>
    <property type="evidence" value="ECO:0007669"/>
    <property type="project" value="TreeGrafter"/>
</dbReference>
<evidence type="ECO:0000256" key="1">
    <source>
        <dbReference type="SAM" id="SignalP"/>
    </source>
</evidence>
<dbReference type="InterPro" id="IPR035959">
    <property type="entry name" value="RutC-like_sf"/>
</dbReference>
<accession>A0A418KVU8</accession>
<name>A0A418KVU8_9ACTN</name>
<proteinExistence type="predicted"/>
<evidence type="ECO:0000313" key="2">
    <source>
        <dbReference type="EMBL" id="RIQ32507.1"/>
    </source>
</evidence>
<protein>
    <recommendedName>
        <fullName evidence="4">RidA family protein</fullName>
    </recommendedName>
</protein>
<gene>
    <name evidence="2" type="ORF">DY240_05280</name>
</gene>
<dbReference type="PANTHER" id="PTHR11803:SF59">
    <property type="entry name" value="ENDORIBONUCLEASE"/>
    <property type="match status" value="1"/>
</dbReference>